<feature type="compositionally biased region" description="Polar residues" evidence="1">
    <location>
        <begin position="166"/>
        <end position="179"/>
    </location>
</feature>
<dbReference type="Proteomes" id="UP000198211">
    <property type="component" value="Unassembled WGS sequence"/>
</dbReference>
<evidence type="ECO:0000256" key="1">
    <source>
        <dbReference type="SAM" id="MobiDB-lite"/>
    </source>
</evidence>
<evidence type="ECO:0000313" key="3">
    <source>
        <dbReference type="Proteomes" id="UP000198211"/>
    </source>
</evidence>
<proteinExistence type="predicted"/>
<dbReference type="AlphaFoldDB" id="A0A225WNW6"/>
<reference evidence="3" key="1">
    <citation type="submission" date="2017-03" db="EMBL/GenBank/DDBJ databases">
        <title>Phytopthora megakarya and P. palmivora, two closely related causual agents of cacao black pod achieved similar genome size and gene model numbers by different mechanisms.</title>
        <authorList>
            <person name="Ali S."/>
            <person name="Shao J."/>
            <person name="Larry D.J."/>
            <person name="Kronmiller B."/>
            <person name="Shen D."/>
            <person name="Strem M.D."/>
            <person name="Melnick R.L."/>
            <person name="Guiltinan M.J."/>
            <person name="Tyler B.M."/>
            <person name="Meinhardt L.W."/>
            <person name="Bailey B.A."/>
        </authorList>
    </citation>
    <scope>NUCLEOTIDE SEQUENCE [LARGE SCALE GENOMIC DNA]</scope>
    <source>
        <strain evidence="3">zdho120</strain>
    </source>
</reference>
<protein>
    <submittedName>
        <fullName evidence="2">Uncharacterized protein</fullName>
    </submittedName>
</protein>
<feature type="region of interest" description="Disordered" evidence="1">
    <location>
        <begin position="161"/>
        <end position="200"/>
    </location>
</feature>
<dbReference type="OrthoDB" id="102121at2759"/>
<evidence type="ECO:0000313" key="2">
    <source>
        <dbReference type="EMBL" id="OWZ19234.1"/>
    </source>
</evidence>
<dbReference type="EMBL" id="NBNE01000468">
    <property type="protein sequence ID" value="OWZ19234.1"/>
    <property type="molecule type" value="Genomic_DNA"/>
</dbReference>
<keyword evidence="3" id="KW-1185">Reference proteome</keyword>
<comment type="caution">
    <text evidence="2">The sequence shown here is derived from an EMBL/GenBank/DDBJ whole genome shotgun (WGS) entry which is preliminary data.</text>
</comment>
<accession>A0A225WNW6</accession>
<gene>
    <name evidence="2" type="ORF">PHMEG_0006545</name>
</gene>
<organism evidence="2 3">
    <name type="scientific">Phytophthora megakarya</name>
    <dbReference type="NCBI Taxonomy" id="4795"/>
    <lineage>
        <taxon>Eukaryota</taxon>
        <taxon>Sar</taxon>
        <taxon>Stramenopiles</taxon>
        <taxon>Oomycota</taxon>
        <taxon>Peronosporomycetes</taxon>
        <taxon>Peronosporales</taxon>
        <taxon>Peronosporaceae</taxon>
        <taxon>Phytophthora</taxon>
    </lineage>
</organism>
<name>A0A225WNW6_9STRA</name>
<sequence>MSARSRKLAAKKKYIPIRSPLRCGCCGGKEDTEGKCGCTIQPRVNQRHAGDIYERQLKWKHANQVKHSQQKQLQETLAMTECTFRNPFYQKEWSTFDDNTIEASKEGNNDVNTAFFKRCMLWAEKRDRRVAREKKASQVRQIRECTFKPHITAQTPKYLNAKRKQSNQQDNATPSSSHLPSAEPFLDCSSSSSPEKPDLSTDELLTQLYSALDHQALAGNLSPEYNIIGSNDEGAHGFPKYTFTDFGEFAGR</sequence>